<dbReference type="InterPro" id="IPR019826">
    <property type="entry name" value="Carboxylesterase_B_AS"/>
</dbReference>
<keyword evidence="7" id="KW-1185">Reference proteome</keyword>
<feature type="domain" description="Carboxylesterase type B" evidence="5">
    <location>
        <begin position="21"/>
        <end position="532"/>
    </location>
</feature>
<dbReference type="InterPro" id="IPR050654">
    <property type="entry name" value="AChE-related_enzymes"/>
</dbReference>
<evidence type="ECO:0000256" key="2">
    <source>
        <dbReference type="ARBA" id="ARBA00022487"/>
    </source>
</evidence>
<name>A0A8S3QSD2_MYTED</name>
<reference evidence="6" key="1">
    <citation type="submission" date="2021-03" db="EMBL/GenBank/DDBJ databases">
        <authorList>
            <person name="Bekaert M."/>
        </authorList>
    </citation>
    <scope>NUCLEOTIDE SEQUENCE</scope>
</reference>
<sequence>MFAPCFLLIVFLVTNCTSVNTKIKTKIGKIEGFTQIVLGKKLITHLGIPFAEPPVGNLRFRKPVPKRPWRGTRKTLKFAKSCSQPTFFTTNIPAANQGEDCLYLNAWIPQGGCKRKHTMVWIVGGGFLTMNVIGSDPKAIAAFTDTIVFTINYRVGPLGFLYFDHNDAPGNMGLLDQSLAIKWIYDNVRRFGGSKHKITLFGQSAGGASVNYHMHSEFTRPYFQKAIIQSGAADTKFGYHSPSVALKTANDFAEQLGCNKASVEDKIECLRSLPASIVSAIQISPIPNPPLFIRSHLPTIDKCGFISKSPIELGKQPLPKHIPVLLGVVKDEVSFFMAFYVNLLKVPIDINDGVITRDEYFRILPLLVAANNATYAKIAGYYLRPFLPDEPRSYLDVSINIGSDINFKCPVIEVAQALSTVNPDNTVYMYSFEYSSLYPPLPEWFGIRHAAENAFVFGAPLIDRVNYSDTDRYISKRMMKYWTTFAKTGNPNFCKDKCNDWNRYDSRDKKYLIIDSDCPQDGQGLRETQCAFLKKVLAP</sequence>
<dbReference type="AlphaFoldDB" id="A0A8S3QSD2"/>
<dbReference type="PANTHER" id="PTHR43918:SF4">
    <property type="entry name" value="CARBOXYLIC ESTER HYDROLASE"/>
    <property type="match status" value="1"/>
</dbReference>
<dbReference type="EMBL" id="CAJPWZ010000725">
    <property type="protein sequence ID" value="CAG2199842.1"/>
    <property type="molecule type" value="Genomic_DNA"/>
</dbReference>
<dbReference type="EC" id="3.1.1.-" evidence="4"/>
<comment type="caution">
    <text evidence="6">The sequence shown here is derived from an EMBL/GenBank/DDBJ whole genome shotgun (WGS) entry which is preliminary data.</text>
</comment>
<proteinExistence type="inferred from homology"/>
<dbReference type="Proteomes" id="UP000683360">
    <property type="component" value="Unassembled WGS sequence"/>
</dbReference>
<dbReference type="Pfam" id="PF00135">
    <property type="entry name" value="COesterase"/>
    <property type="match status" value="1"/>
</dbReference>
<dbReference type="InterPro" id="IPR002018">
    <property type="entry name" value="CarbesteraseB"/>
</dbReference>
<organism evidence="6 7">
    <name type="scientific">Mytilus edulis</name>
    <name type="common">Blue mussel</name>
    <dbReference type="NCBI Taxonomy" id="6550"/>
    <lineage>
        <taxon>Eukaryota</taxon>
        <taxon>Metazoa</taxon>
        <taxon>Spiralia</taxon>
        <taxon>Lophotrochozoa</taxon>
        <taxon>Mollusca</taxon>
        <taxon>Bivalvia</taxon>
        <taxon>Autobranchia</taxon>
        <taxon>Pteriomorphia</taxon>
        <taxon>Mytilida</taxon>
        <taxon>Mytiloidea</taxon>
        <taxon>Mytilidae</taxon>
        <taxon>Mytilinae</taxon>
        <taxon>Mytilus</taxon>
    </lineage>
</organism>
<dbReference type="Gene3D" id="3.40.50.1820">
    <property type="entry name" value="alpha/beta hydrolase"/>
    <property type="match status" value="1"/>
</dbReference>
<keyword evidence="2" id="KW-0719">Serine esterase</keyword>
<keyword evidence="4" id="KW-0732">Signal</keyword>
<keyword evidence="3 4" id="KW-0378">Hydrolase</keyword>
<evidence type="ECO:0000313" key="7">
    <source>
        <dbReference type="Proteomes" id="UP000683360"/>
    </source>
</evidence>
<gene>
    <name evidence="6" type="ORF">MEDL_14558</name>
</gene>
<feature type="signal peptide" evidence="4">
    <location>
        <begin position="1"/>
        <end position="18"/>
    </location>
</feature>
<accession>A0A8S3QSD2</accession>
<evidence type="ECO:0000313" key="6">
    <source>
        <dbReference type="EMBL" id="CAG2199842.1"/>
    </source>
</evidence>
<comment type="similarity">
    <text evidence="1 4">Belongs to the type-B carboxylesterase/lipase family.</text>
</comment>
<dbReference type="SUPFAM" id="SSF53474">
    <property type="entry name" value="alpha/beta-Hydrolases"/>
    <property type="match status" value="1"/>
</dbReference>
<evidence type="ECO:0000256" key="1">
    <source>
        <dbReference type="ARBA" id="ARBA00005964"/>
    </source>
</evidence>
<feature type="chain" id="PRO_5035963328" description="Carboxylic ester hydrolase" evidence="4">
    <location>
        <begin position="19"/>
        <end position="539"/>
    </location>
</feature>
<dbReference type="InterPro" id="IPR029058">
    <property type="entry name" value="AB_hydrolase_fold"/>
</dbReference>
<protein>
    <recommendedName>
        <fullName evidence="4">Carboxylic ester hydrolase</fullName>
        <ecNumber evidence="4">3.1.1.-</ecNumber>
    </recommendedName>
</protein>
<dbReference type="PROSITE" id="PS00122">
    <property type="entry name" value="CARBOXYLESTERASE_B_1"/>
    <property type="match status" value="1"/>
</dbReference>
<dbReference type="PANTHER" id="PTHR43918">
    <property type="entry name" value="ACETYLCHOLINESTERASE"/>
    <property type="match status" value="1"/>
</dbReference>
<evidence type="ECO:0000256" key="4">
    <source>
        <dbReference type="RuleBase" id="RU361235"/>
    </source>
</evidence>
<evidence type="ECO:0000259" key="5">
    <source>
        <dbReference type="Pfam" id="PF00135"/>
    </source>
</evidence>
<evidence type="ECO:0000256" key="3">
    <source>
        <dbReference type="ARBA" id="ARBA00022801"/>
    </source>
</evidence>
<dbReference type="GO" id="GO:0052689">
    <property type="term" value="F:carboxylic ester hydrolase activity"/>
    <property type="evidence" value="ECO:0007669"/>
    <property type="project" value="UniProtKB-KW"/>
</dbReference>
<dbReference type="OrthoDB" id="6154465at2759"/>